<dbReference type="EMBL" id="JAPWDO010000001">
    <property type="protein sequence ID" value="KAJ5485842.1"/>
    <property type="molecule type" value="Genomic_DNA"/>
</dbReference>
<proteinExistence type="predicted"/>
<dbReference type="GO" id="GO:0005739">
    <property type="term" value="C:mitochondrion"/>
    <property type="evidence" value="ECO:0007669"/>
    <property type="project" value="UniProtKB-SubCell"/>
</dbReference>
<comment type="subcellular location">
    <subcellularLocation>
        <location evidence="2">Endoplasmic reticulum</location>
    </subcellularLocation>
    <subcellularLocation>
        <location evidence="3">Membrane</location>
    </subcellularLocation>
    <subcellularLocation>
        <location evidence="1">Mitochondrion</location>
    </subcellularLocation>
</comment>
<keyword evidence="5" id="KW-0496">Mitochondrion</keyword>
<organism evidence="7 8">
    <name type="scientific">Penicillium desertorum</name>
    <dbReference type="NCBI Taxonomy" id="1303715"/>
    <lineage>
        <taxon>Eukaryota</taxon>
        <taxon>Fungi</taxon>
        <taxon>Dikarya</taxon>
        <taxon>Ascomycota</taxon>
        <taxon>Pezizomycotina</taxon>
        <taxon>Eurotiomycetes</taxon>
        <taxon>Eurotiomycetidae</taxon>
        <taxon>Eurotiales</taxon>
        <taxon>Aspergillaceae</taxon>
        <taxon>Penicillium</taxon>
    </lineage>
</organism>
<gene>
    <name evidence="7" type="ORF">N7530_000142</name>
</gene>
<evidence type="ECO:0000256" key="6">
    <source>
        <dbReference type="ARBA" id="ARBA00023136"/>
    </source>
</evidence>
<dbReference type="Proteomes" id="UP001147760">
    <property type="component" value="Unassembled WGS sequence"/>
</dbReference>
<reference evidence="7" key="2">
    <citation type="journal article" date="2023" name="IMA Fungus">
        <title>Comparative genomic study of the Penicillium genus elucidates a diverse pangenome and 15 lateral gene transfer events.</title>
        <authorList>
            <person name="Petersen C."/>
            <person name="Sorensen T."/>
            <person name="Nielsen M.R."/>
            <person name="Sondergaard T.E."/>
            <person name="Sorensen J.L."/>
            <person name="Fitzpatrick D.A."/>
            <person name="Frisvad J.C."/>
            <person name="Nielsen K.L."/>
        </authorList>
    </citation>
    <scope>NUCLEOTIDE SEQUENCE</scope>
    <source>
        <strain evidence="7">IBT 17660</strain>
    </source>
</reference>
<dbReference type="GO" id="GO:0016020">
    <property type="term" value="C:membrane"/>
    <property type="evidence" value="ECO:0007669"/>
    <property type="project" value="UniProtKB-SubCell"/>
</dbReference>
<dbReference type="AlphaFoldDB" id="A0A9W9X7R3"/>
<evidence type="ECO:0000313" key="8">
    <source>
        <dbReference type="Proteomes" id="UP001147760"/>
    </source>
</evidence>
<keyword evidence="6" id="KW-0472">Membrane</keyword>
<evidence type="ECO:0000256" key="1">
    <source>
        <dbReference type="ARBA" id="ARBA00004173"/>
    </source>
</evidence>
<keyword evidence="4" id="KW-0256">Endoplasmic reticulum</keyword>
<dbReference type="PANTHER" id="PTHR48182">
    <property type="entry name" value="PROTEIN SERAC1"/>
    <property type="match status" value="1"/>
</dbReference>
<dbReference type="InterPro" id="IPR052374">
    <property type="entry name" value="SERAC1"/>
</dbReference>
<evidence type="ECO:0000256" key="4">
    <source>
        <dbReference type="ARBA" id="ARBA00022824"/>
    </source>
</evidence>
<protein>
    <submittedName>
        <fullName evidence="7">Uncharacterized protein</fullName>
    </submittedName>
</protein>
<dbReference type="GO" id="GO:0005783">
    <property type="term" value="C:endoplasmic reticulum"/>
    <property type="evidence" value="ECO:0007669"/>
    <property type="project" value="UniProtKB-SubCell"/>
</dbReference>
<name>A0A9W9X7R3_9EURO</name>
<sequence>MRRLFWTPSKSRPVTQQDPLTKTFSLGIKLLHNQEDATVDIVFIHGLTGDREKTWTAENASEPWPKAFLPSQLPTARVLTFGYDAYVTDWRGVVSQNRIGNHAWNLLTSLASYRVKDETVGPSVAYG</sequence>
<keyword evidence="8" id="KW-1185">Reference proteome</keyword>
<evidence type="ECO:0000313" key="7">
    <source>
        <dbReference type="EMBL" id="KAJ5485842.1"/>
    </source>
</evidence>
<evidence type="ECO:0000256" key="3">
    <source>
        <dbReference type="ARBA" id="ARBA00004370"/>
    </source>
</evidence>
<comment type="caution">
    <text evidence="7">The sequence shown here is derived from an EMBL/GenBank/DDBJ whole genome shotgun (WGS) entry which is preliminary data.</text>
</comment>
<evidence type="ECO:0000256" key="2">
    <source>
        <dbReference type="ARBA" id="ARBA00004240"/>
    </source>
</evidence>
<reference evidence="7" key="1">
    <citation type="submission" date="2022-12" db="EMBL/GenBank/DDBJ databases">
        <authorList>
            <person name="Petersen C."/>
        </authorList>
    </citation>
    <scope>NUCLEOTIDE SEQUENCE</scope>
    <source>
        <strain evidence="7">IBT 17660</strain>
    </source>
</reference>
<accession>A0A9W9X7R3</accession>
<evidence type="ECO:0000256" key="5">
    <source>
        <dbReference type="ARBA" id="ARBA00023128"/>
    </source>
</evidence>
<dbReference type="PANTHER" id="PTHR48182:SF2">
    <property type="entry name" value="PROTEIN SERAC1"/>
    <property type="match status" value="1"/>
</dbReference>
<dbReference type="OrthoDB" id="427518at2759"/>